<reference evidence="2" key="1">
    <citation type="journal article" date="2013" name="Nat. Commun.">
        <title>Whole-genome sequencing of Oryza brachyantha reveals mechanisms underlying Oryza genome evolution.</title>
        <authorList>
            <person name="Chen J."/>
            <person name="Huang Q."/>
            <person name="Gao D."/>
            <person name="Wang J."/>
            <person name="Lang Y."/>
            <person name="Liu T."/>
            <person name="Li B."/>
            <person name="Bai Z."/>
            <person name="Luis Goicoechea J."/>
            <person name="Liang C."/>
            <person name="Chen C."/>
            <person name="Zhang W."/>
            <person name="Sun S."/>
            <person name="Liao Y."/>
            <person name="Zhang X."/>
            <person name="Yang L."/>
            <person name="Song C."/>
            <person name="Wang M."/>
            <person name="Shi J."/>
            <person name="Liu G."/>
            <person name="Liu J."/>
            <person name="Zhou H."/>
            <person name="Zhou W."/>
            <person name="Yu Q."/>
            <person name="An N."/>
            <person name="Chen Y."/>
            <person name="Cai Q."/>
            <person name="Wang B."/>
            <person name="Liu B."/>
            <person name="Min J."/>
            <person name="Huang Y."/>
            <person name="Wu H."/>
            <person name="Li Z."/>
            <person name="Zhang Y."/>
            <person name="Yin Y."/>
            <person name="Song W."/>
            <person name="Jiang J."/>
            <person name="Jackson S.A."/>
            <person name="Wing R.A."/>
            <person name="Wang J."/>
            <person name="Chen M."/>
        </authorList>
    </citation>
    <scope>NUCLEOTIDE SEQUENCE [LARGE SCALE GENOMIC DNA]</scope>
    <source>
        <strain evidence="2">cv. IRGC 101232</strain>
    </source>
</reference>
<accession>J3MG99</accession>
<protein>
    <submittedName>
        <fullName evidence="2">Uncharacterized protein</fullName>
    </submittedName>
</protein>
<dbReference type="HOGENOM" id="CLU_1099948_0_0_1"/>
<dbReference type="AlphaFoldDB" id="J3MG99"/>
<dbReference type="Proteomes" id="UP000006038">
    <property type="component" value="Chromosome 6"/>
</dbReference>
<evidence type="ECO:0000313" key="3">
    <source>
        <dbReference type="Proteomes" id="UP000006038"/>
    </source>
</evidence>
<evidence type="ECO:0000313" key="2">
    <source>
        <dbReference type="EnsemblPlants" id="OB06G30430.1"/>
    </source>
</evidence>
<keyword evidence="3" id="KW-1185">Reference proteome</keyword>
<feature type="region of interest" description="Disordered" evidence="1">
    <location>
        <begin position="102"/>
        <end position="121"/>
    </location>
</feature>
<feature type="compositionally biased region" description="Low complexity" evidence="1">
    <location>
        <begin position="158"/>
        <end position="180"/>
    </location>
</feature>
<name>J3MG99_ORYBR</name>
<dbReference type="Gramene" id="OB06G30430.1">
    <property type="protein sequence ID" value="OB06G30430.1"/>
    <property type="gene ID" value="OB06G30430"/>
</dbReference>
<organism evidence="2">
    <name type="scientific">Oryza brachyantha</name>
    <name type="common">malo sina</name>
    <dbReference type="NCBI Taxonomy" id="4533"/>
    <lineage>
        <taxon>Eukaryota</taxon>
        <taxon>Viridiplantae</taxon>
        <taxon>Streptophyta</taxon>
        <taxon>Embryophyta</taxon>
        <taxon>Tracheophyta</taxon>
        <taxon>Spermatophyta</taxon>
        <taxon>Magnoliopsida</taxon>
        <taxon>Liliopsida</taxon>
        <taxon>Poales</taxon>
        <taxon>Poaceae</taxon>
        <taxon>BOP clade</taxon>
        <taxon>Oryzoideae</taxon>
        <taxon>Oryzeae</taxon>
        <taxon>Oryzinae</taxon>
        <taxon>Oryza</taxon>
    </lineage>
</organism>
<feature type="compositionally biased region" description="Polar residues" evidence="1">
    <location>
        <begin position="102"/>
        <end position="117"/>
    </location>
</feature>
<dbReference type="EnsemblPlants" id="OB06G30430.1">
    <property type="protein sequence ID" value="OB06G30430.1"/>
    <property type="gene ID" value="OB06G30430"/>
</dbReference>
<evidence type="ECO:0000256" key="1">
    <source>
        <dbReference type="SAM" id="MobiDB-lite"/>
    </source>
</evidence>
<reference evidence="2" key="2">
    <citation type="submission" date="2013-04" db="UniProtKB">
        <authorList>
            <consortium name="EnsemblPlants"/>
        </authorList>
    </citation>
    <scope>IDENTIFICATION</scope>
</reference>
<sequence>MSSSSLKPSISSMCTSLITRSKSSVLSLSIRSAVSASLVVVAASDRTKSNKNREHEQEAAQNPAKKRHFFNKTRVNIGGKNAKNTLSHSPWYLQRRSKVSSSMRQTGLSSTASTRIPSGNLPAASVPCVSAMFFFPSIPLAKKPKLDQRPRIPPPRTPLTNPRTPRNPQTNPRTPRNPLRTPKDPTFSDGFTRVLAQNSTRTGSSSSEQDHGVVHAAARGEGFAAYMGEGWSGLGRQTGSNSCTPSLRNLEGV</sequence>
<feature type="region of interest" description="Disordered" evidence="1">
    <location>
        <begin position="144"/>
        <end position="189"/>
    </location>
</feature>
<proteinExistence type="predicted"/>